<dbReference type="Pfam" id="PF14128">
    <property type="entry name" value="DUF4295"/>
    <property type="match status" value="1"/>
</dbReference>
<gene>
    <name evidence="1" type="ORF">CW751_12095</name>
</gene>
<dbReference type="RefSeq" id="WP_101335288.1">
    <property type="nucleotide sequence ID" value="NZ_PJNI01000015.1"/>
</dbReference>
<dbReference type="AlphaFoldDB" id="A0A2I0R061"/>
<sequence length="51" mass="5733">MAKKSVASIQTGGGKAHTKVIKMVKNEKGSYSFREEMVLNDEVKDWFAKTK</sequence>
<keyword evidence="2" id="KW-1185">Reference proteome</keyword>
<dbReference type="EMBL" id="PJNI01000015">
    <property type="protein sequence ID" value="PKR79963.1"/>
    <property type="molecule type" value="Genomic_DNA"/>
</dbReference>
<reference evidence="1 2" key="1">
    <citation type="submission" date="2017-12" db="EMBL/GenBank/DDBJ databases">
        <title>The draft genome sequence of Brumimicrobium saltpan LHR20.</title>
        <authorList>
            <person name="Do Z.-J."/>
            <person name="Luo H.-R."/>
        </authorList>
    </citation>
    <scope>NUCLEOTIDE SEQUENCE [LARGE SCALE GENOMIC DNA]</scope>
    <source>
        <strain evidence="1 2">LHR20</strain>
    </source>
</reference>
<evidence type="ECO:0000313" key="2">
    <source>
        <dbReference type="Proteomes" id="UP000236654"/>
    </source>
</evidence>
<dbReference type="OrthoDB" id="1494985at2"/>
<organism evidence="1 2">
    <name type="scientific">Brumimicrobium salinarum</name>
    <dbReference type="NCBI Taxonomy" id="2058658"/>
    <lineage>
        <taxon>Bacteria</taxon>
        <taxon>Pseudomonadati</taxon>
        <taxon>Bacteroidota</taxon>
        <taxon>Flavobacteriia</taxon>
        <taxon>Flavobacteriales</taxon>
        <taxon>Crocinitomicaceae</taxon>
        <taxon>Brumimicrobium</taxon>
    </lineage>
</organism>
<accession>A0A2I0R061</accession>
<evidence type="ECO:0000313" key="1">
    <source>
        <dbReference type="EMBL" id="PKR79963.1"/>
    </source>
</evidence>
<dbReference type="InterPro" id="IPR025379">
    <property type="entry name" value="DUF4295"/>
</dbReference>
<name>A0A2I0R061_9FLAO</name>
<protein>
    <submittedName>
        <fullName evidence="1">DUF4295 domain-containing protein</fullName>
    </submittedName>
</protein>
<dbReference type="Proteomes" id="UP000236654">
    <property type="component" value="Unassembled WGS sequence"/>
</dbReference>
<comment type="caution">
    <text evidence="1">The sequence shown here is derived from an EMBL/GenBank/DDBJ whole genome shotgun (WGS) entry which is preliminary data.</text>
</comment>
<proteinExistence type="predicted"/>